<reference evidence="5" key="1">
    <citation type="submission" date="2021-01" db="EMBL/GenBank/DDBJ databases">
        <authorList>
            <consortium name="Genoscope - CEA"/>
            <person name="William W."/>
        </authorList>
    </citation>
    <scope>NUCLEOTIDE SEQUENCE</scope>
</reference>
<organism evidence="5 6">
    <name type="scientific">Paramecium octaurelia</name>
    <dbReference type="NCBI Taxonomy" id="43137"/>
    <lineage>
        <taxon>Eukaryota</taxon>
        <taxon>Sar</taxon>
        <taxon>Alveolata</taxon>
        <taxon>Ciliophora</taxon>
        <taxon>Intramacronucleata</taxon>
        <taxon>Oligohymenophorea</taxon>
        <taxon>Peniculida</taxon>
        <taxon>Parameciidae</taxon>
        <taxon>Paramecium</taxon>
    </lineage>
</organism>
<dbReference type="GO" id="GO:0036376">
    <property type="term" value="P:sodium ion export across plasma membrane"/>
    <property type="evidence" value="ECO:0007669"/>
    <property type="project" value="TreeGrafter"/>
</dbReference>
<dbReference type="InterPro" id="IPR050510">
    <property type="entry name" value="Cation_transp_ATPase_P-type"/>
</dbReference>
<feature type="transmembrane region" description="Helical" evidence="3">
    <location>
        <begin position="545"/>
        <end position="564"/>
    </location>
</feature>
<keyword evidence="3" id="KW-1133">Transmembrane helix</keyword>
<dbReference type="PANTHER" id="PTHR43294:SF21">
    <property type="entry name" value="CATION TRANSPORTING ATPASE"/>
    <property type="match status" value="1"/>
</dbReference>
<keyword evidence="2" id="KW-1003">Cell membrane</keyword>
<sequence length="573" mass="64662">MQSQQQVRSASAIITGFNQQYQEIQLLEAQREFDQITRELMLRRKKLLKSTEKEGYRKVQNIDVHSIPLAELERRLQTSLTNGLSSHQLEEKMKQFGKNNLSQKEKTPWYIQLFHELTNVFALLLWAAAALCFLAYGLTPEDPSNLYLGIVLIACILITALMTYFQNRKSEAIMQGFVNFIPPETIVIRDGKQQKLPAVVVIIEFGKKIPADIRILESNQMKVENSSLTGESLLLVRSPECTHVENPLETKNLAFFGTLCKEGTGKGVVIFTGDKTVIGQIAGLVQSSIVDETPLKKELDAFTIHIACIALSIGTLFFVLGFAVGYLAIQNLIFAVGIISANVPEGVLANVVLDVMTRRPRNKNEHLVGGQLITFAYAQNGVLETFCGFFQWYVSFNDFGFTPTSLYFLLNKQGVLPKYHDIYNPKDPWFGNSNLKESYPNGTCEGTDLTEQEDIDWIYPKHGAHDLRMVLLKCENGKIVSNMEWGDCNIDLISPVTKRPYCYHTEASSYSQTSFFFGVVLGQICNYQALRQLKGSVIYNGFDNVFMYLAYFVEILITWSLSYIEVFNTGFGT</sequence>
<evidence type="ECO:0000313" key="6">
    <source>
        <dbReference type="Proteomes" id="UP000683925"/>
    </source>
</evidence>
<dbReference type="EMBL" id="CAJJDP010000125">
    <property type="protein sequence ID" value="CAD8201812.1"/>
    <property type="molecule type" value="Genomic_DNA"/>
</dbReference>
<feature type="transmembrane region" description="Helical" evidence="3">
    <location>
        <begin position="145"/>
        <end position="165"/>
    </location>
</feature>
<gene>
    <name evidence="5" type="ORF">POCTA_138.1.T1250155</name>
</gene>
<feature type="transmembrane region" description="Helical" evidence="3">
    <location>
        <begin position="332"/>
        <end position="353"/>
    </location>
</feature>
<dbReference type="InterPro" id="IPR004014">
    <property type="entry name" value="ATPase_P-typ_cation-transptr_N"/>
</dbReference>
<dbReference type="GO" id="GO:0005391">
    <property type="term" value="F:P-type sodium:potassium-exchanging transporter activity"/>
    <property type="evidence" value="ECO:0007669"/>
    <property type="project" value="TreeGrafter"/>
</dbReference>
<dbReference type="GO" id="GO:1990573">
    <property type="term" value="P:potassium ion import across plasma membrane"/>
    <property type="evidence" value="ECO:0007669"/>
    <property type="project" value="TreeGrafter"/>
</dbReference>
<dbReference type="Pfam" id="PF00122">
    <property type="entry name" value="E1-E2_ATPase"/>
    <property type="match status" value="1"/>
</dbReference>
<keyword evidence="3" id="KW-0812">Transmembrane</keyword>
<name>A0A8S1XN29_PAROT</name>
<proteinExistence type="predicted"/>
<dbReference type="PANTHER" id="PTHR43294">
    <property type="entry name" value="SODIUM/POTASSIUM-TRANSPORTING ATPASE SUBUNIT ALPHA"/>
    <property type="match status" value="1"/>
</dbReference>
<evidence type="ECO:0000256" key="3">
    <source>
        <dbReference type="SAM" id="Phobius"/>
    </source>
</evidence>
<dbReference type="Pfam" id="PF00689">
    <property type="entry name" value="Cation_ATPase_C"/>
    <property type="match status" value="1"/>
</dbReference>
<protein>
    <recommendedName>
        <fullName evidence="4">Cation-transporting P-type ATPase N-terminal domain-containing protein</fullName>
    </recommendedName>
</protein>
<dbReference type="InterPro" id="IPR006068">
    <property type="entry name" value="ATPase_P-typ_cation-transptr_C"/>
</dbReference>
<dbReference type="InterPro" id="IPR059000">
    <property type="entry name" value="ATPase_P-type_domA"/>
</dbReference>
<evidence type="ECO:0000256" key="1">
    <source>
        <dbReference type="ARBA" id="ARBA00004651"/>
    </source>
</evidence>
<dbReference type="AlphaFoldDB" id="A0A8S1XN29"/>
<keyword evidence="6" id="KW-1185">Reference proteome</keyword>
<dbReference type="Proteomes" id="UP000683925">
    <property type="component" value="Unassembled WGS sequence"/>
</dbReference>
<dbReference type="SMART" id="SM00831">
    <property type="entry name" value="Cation_ATPase_N"/>
    <property type="match status" value="1"/>
</dbReference>
<comment type="caution">
    <text evidence="5">The sequence shown here is derived from an EMBL/GenBank/DDBJ whole genome shotgun (WGS) entry which is preliminary data.</text>
</comment>
<feature type="transmembrane region" description="Helical" evidence="3">
    <location>
        <begin position="120"/>
        <end position="139"/>
    </location>
</feature>
<accession>A0A8S1XN29</accession>
<feature type="transmembrane region" description="Helical" evidence="3">
    <location>
        <begin position="302"/>
        <end position="326"/>
    </location>
</feature>
<dbReference type="Pfam" id="PF00690">
    <property type="entry name" value="Cation_ATPase_N"/>
    <property type="match status" value="1"/>
</dbReference>
<evidence type="ECO:0000256" key="2">
    <source>
        <dbReference type="ARBA" id="ARBA00022475"/>
    </source>
</evidence>
<dbReference type="GO" id="GO:0030007">
    <property type="term" value="P:intracellular potassium ion homeostasis"/>
    <property type="evidence" value="ECO:0007669"/>
    <property type="project" value="TreeGrafter"/>
</dbReference>
<dbReference type="OrthoDB" id="116380at2759"/>
<comment type="subcellular location">
    <subcellularLocation>
        <location evidence="1">Cell membrane</location>
        <topology evidence="1">Multi-pass membrane protein</topology>
    </subcellularLocation>
</comment>
<dbReference type="GO" id="GO:0006883">
    <property type="term" value="P:intracellular sodium ion homeostasis"/>
    <property type="evidence" value="ECO:0007669"/>
    <property type="project" value="TreeGrafter"/>
</dbReference>
<dbReference type="GO" id="GO:1902600">
    <property type="term" value="P:proton transmembrane transport"/>
    <property type="evidence" value="ECO:0007669"/>
    <property type="project" value="TreeGrafter"/>
</dbReference>
<evidence type="ECO:0000259" key="4">
    <source>
        <dbReference type="SMART" id="SM00831"/>
    </source>
</evidence>
<keyword evidence="3" id="KW-0472">Membrane</keyword>
<dbReference type="GO" id="GO:0005886">
    <property type="term" value="C:plasma membrane"/>
    <property type="evidence" value="ECO:0007669"/>
    <property type="project" value="UniProtKB-SubCell"/>
</dbReference>
<evidence type="ECO:0000313" key="5">
    <source>
        <dbReference type="EMBL" id="CAD8201812.1"/>
    </source>
</evidence>
<feature type="domain" description="Cation-transporting P-type ATPase N-terminal" evidence="4">
    <location>
        <begin position="63"/>
        <end position="137"/>
    </location>
</feature>